<feature type="region of interest" description="Disordered" evidence="6">
    <location>
        <begin position="1"/>
        <end position="21"/>
    </location>
</feature>
<keyword evidence="2" id="KW-0229">DNA integration</keyword>
<feature type="domain" description="Tyr recombinase" evidence="7">
    <location>
        <begin position="199"/>
        <end position="404"/>
    </location>
</feature>
<dbReference type="GO" id="GO:0006310">
    <property type="term" value="P:DNA recombination"/>
    <property type="evidence" value="ECO:0007669"/>
    <property type="project" value="UniProtKB-KW"/>
</dbReference>
<protein>
    <recommendedName>
        <fullName evidence="11">Site-specific integrase</fullName>
    </recommendedName>
</protein>
<proteinExistence type="inferred from homology"/>
<dbReference type="Proteomes" id="UP000469950">
    <property type="component" value="Unassembled WGS sequence"/>
</dbReference>
<dbReference type="CDD" id="cd01189">
    <property type="entry name" value="INT_ICEBs1_C_like"/>
    <property type="match status" value="1"/>
</dbReference>
<evidence type="ECO:0000313" key="10">
    <source>
        <dbReference type="Proteomes" id="UP000469950"/>
    </source>
</evidence>
<evidence type="ECO:0000256" key="4">
    <source>
        <dbReference type="ARBA" id="ARBA00023172"/>
    </source>
</evidence>
<dbReference type="PANTHER" id="PTHR30349">
    <property type="entry name" value="PHAGE INTEGRASE-RELATED"/>
    <property type="match status" value="1"/>
</dbReference>
<reference evidence="9 10" key="1">
    <citation type="submission" date="2019-10" db="EMBL/GenBank/DDBJ databases">
        <title>Draft genome sequence of Marinobacter hydrocarbonoclasticus NCT7M from the microbiome of the marine copepod.</title>
        <authorList>
            <person name="Nuttall R."/>
            <person name="Sharma G."/>
            <person name="Moisander P."/>
        </authorList>
    </citation>
    <scope>NUCLEOTIDE SEQUENCE [LARGE SCALE GENOMIC DNA]</scope>
    <source>
        <strain evidence="9 10">NCT7M</strain>
    </source>
</reference>
<evidence type="ECO:0000256" key="3">
    <source>
        <dbReference type="ARBA" id="ARBA00023125"/>
    </source>
</evidence>
<dbReference type="SUPFAM" id="SSF56349">
    <property type="entry name" value="DNA breaking-rejoining enzymes"/>
    <property type="match status" value="1"/>
</dbReference>
<dbReference type="InterPro" id="IPR050090">
    <property type="entry name" value="Tyrosine_recombinase_XerCD"/>
</dbReference>
<evidence type="ECO:0000259" key="8">
    <source>
        <dbReference type="PROSITE" id="PS51900"/>
    </source>
</evidence>
<dbReference type="InterPro" id="IPR010998">
    <property type="entry name" value="Integrase_recombinase_N"/>
</dbReference>
<evidence type="ECO:0000256" key="1">
    <source>
        <dbReference type="ARBA" id="ARBA00008857"/>
    </source>
</evidence>
<evidence type="ECO:0008006" key="11">
    <source>
        <dbReference type="Google" id="ProtNLM"/>
    </source>
</evidence>
<dbReference type="InterPro" id="IPR044068">
    <property type="entry name" value="CB"/>
</dbReference>
<dbReference type="InterPro" id="IPR002104">
    <property type="entry name" value="Integrase_catalytic"/>
</dbReference>
<keyword evidence="4" id="KW-0233">DNA recombination</keyword>
<dbReference type="InterPro" id="IPR011010">
    <property type="entry name" value="DNA_brk_join_enz"/>
</dbReference>
<dbReference type="PANTHER" id="PTHR30349:SF64">
    <property type="entry name" value="PROPHAGE INTEGRASE INTD-RELATED"/>
    <property type="match status" value="1"/>
</dbReference>
<evidence type="ECO:0000313" key="9">
    <source>
        <dbReference type="EMBL" id="KAE8543907.1"/>
    </source>
</evidence>
<organism evidence="9 10">
    <name type="scientific">Marinobacter nauticus</name>
    <name type="common">Marinobacter hydrocarbonoclasticus</name>
    <name type="synonym">Marinobacter aquaeolei</name>
    <dbReference type="NCBI Taxonomy" id="2743"/>
    <lineage>
        <taxon>Bacteria</taxon>
        <taxon>Pseudomonadati</taxon>
        <taxon>Pseudomonadota</taxon>
        <taxon>Gammaproteobacteria</taxon>
        <taxon>Pseudomonadales</taxon>
        <taxon>Marinobacteraceae</taxon>
        <taxon>Marinobacter</taxon>
    </lineage>
</organism>
<dbReference type="RefSeq" id="WP_153741720.1">
    <property type="nucleotide sequence ID" value="NZ_CAXEXJ010000019.1"/>
</dbReference>
<dbReference type="Gene3D" id="1.10.150.130">
    <property type="match status" value="1"/>
</dbReference>
<dbReference type="PROSITE" id="PS51898">
    <property type="entry name" value="TYR_RECOMBINASE"/>
    <property type="match status" value="1"/>
</dbReference>
<gene>
    <name evidence="9" type="ORF">F6453_3786</name>
</gene>
<evidence type="ECO:0000256" key="6">
    <source>
        <dbReference type="SAM" id="MobiDB-lite"/>
    </source>
</evidence>
<comment type="caution">
    <text evidence="9">The sequence shown here is derived from an EMBL/GenBank/DDBJ whole genome shotgun (WGS) entry which is preliminary data.</text>
</comment>
<evidence type="ECO:0000259" key="7">
    <source>
        <dbReference type="PROSITE" id="PS51898"/>
    </source>
</evidence>
<dbReference type="Pfam" id="PF00589">
    <property type="entry name" value="Phage_integrase"/>
    <property type="match status" value="1"/>
</dbReference>
<dbReference type="GO" id="GO:0015074">
    <property type="term" value="P:DNA integration"/>
    <property type="evidence" value="ECO:0007669"/>
    <property type="project" value="UniProtKB-KW"/>
</dbReference>
<keyword evidence="3 5" id="KW-0238">DNA-binding</keyword>
<dbReference type="AlphaFoldDB" id="A0A833N8D4"/>
<comment type="similarity">
    <text evidence="1">Belongs to the 'phage' integrase family.</text>
</comment>
<dbReference type="PROSITE" id="PS51900">
    <property type="entry name" value="CB"/>
    <property type="match status" value="1"/>
</dbReference>
<dbReference type="GO" id="GO:0003677">
    <property type="term" value="F:DNA binding"/>
    <property type="evidence" value="ECO:0007669"/>
    <property type="project" value="UniProtKB-UniRule"/>
</dbReference>
<feature type="domain" description="Core-binding (CB)" evidence="8">
    <location>
        <begin position="98"/>
        <end position="178"/>
    </location>
</feature>
<evidence type="ECO:0000256" key="2">
    <source>
        <dbReference type="ARBA" id="ARBA00022908"/>
    </source>
</evidence>
<accession>A0A833N8D4</accession>
<dbReference type="InterPro" id="IPR013762">
    <property type="entry name" value="Integrase-like_cat_sf"/>
</dbReference>
<name>A0A833N8D4_MARNT</name>
<evidence type="ECO:0000256" key="5">
    <source>
        <dbReference type="PROSITE-ProRule" id="PRU01248"/>
    </source>
</evidence>
<dbReference type="Gene3D" id="1.10.443.10">
    <property type="entry name" value="Intergrase catalytic core"/>
    <property type="match status" value="1"/>
</dbReference>
<dbReference type="EMBL" id="WBMP01000026">
    <property type="protein sequence ID" value="KAE8543907.1"/>
    <property type="molecule type" value="Genomic_DNA"/>
</dbReference>
<sequence length="407" mass="46093">MTTAVKKRTSTFSEKAKKELAPGQEISENGIIYRKRKDGCGTWRYDFTQSGIRHKGVIGSDRDGVTLSQARDVVSEIRAKAITERMSGRTGRSTQSTRLFREVAKEYLDWSETHHQDHRHNVSRMNNHLLPRFGERRLGDMTTAMIETMRTELRRAEVSAQTIQRIVSLLSCTFDFAQKSDPNLDNPTTRLSRVKHQKKEVVPFTREETDALLNIGAIQYNTVTRGPNKGKKTENKAKTAEFRAMIGLSLFAGLRASEALGLTWENVDLERGLIRVNQVAMEGTIRNSTKTYKPRVVPITGSLKPLLEDLRQHHIQAQRETGLLLSRNGVDPYNQIPVMFGRVRKQAGVTSEKGHHALRHTFATRASEKNIDLKTIQRWLGHASIATTMIYVHSTEEHLESAAKLLD</sequence>